<accession>A0ABU0C436</accession>
<dbReference type="InterPro" id="IPR001387">
    <property type="entry name" value="Cro/C1-type_HTH"/>
</dbReference>
<evidence type="ECO:0000313" key="7">
    <source>
        <dbReference type="EMBL" id="MDQ0324953.1"/>
    </source>
</evidence>
<dbReference type="CDD" id="cd00093">
    <property type="entry name" value="HTH_XRE"/>
    <property type="match status" value="1"/>
</dbReference>
<keyword evidence="3" id="KW-0238">DNA-binding</keyword>
<evidence type="ECO:0000313" key="8">
    <source>
        <dbReference type="Proteomes" id="UP001230253"/>
    </source>
</evidence>
<dbReference type="SUPFAM" id="SSF47413">
    <property type="entry name" value="lambda repressor-like DNA-binding domains"/>
    <property type="match status" value="1"/>
</dbReference>
<protein>
    <submittedName>
        <fullName evidence="7">Transcriptional regulator/transcriptional regulator with XRE-family HTH domain</fullName>
    </submittedName>
</protein>
<dbReference type="Pfam" id="PF09856">
    <property type="entry name" value="ScfRs"/>
    <property type="match status" value="1"/>
</dbReference>
<evidence type="ECO:0000256" key="1">
    <source>
        <dbReference type="ARBA" id="ARBA00007227"/>
    </source>
</evidence>
<evidence type="ECO:0000256" key="3">
    <source>
        <dbReference type="ARBA" id="ARBA00023125"/>
    </source>
</evidence>
<feature type="region of interest" description="Disordered" evidence="5">
    <location>
        <begin position="448"/>
        <end position="471"/>
    </location>
</feature>
<dbReference type="SMART" id="SM00530">
    <property type="entry name" value="HTH_XRE"/>
    <property type="match status" value="1"/>
</dbReference>
<organism evidence="7 8">
    <name type="scientific">Rhodopseudomonas julia</name>
    <dbReference type="NCBI Taxonomy" id="200617"/>
    <lineage>
        <taxon>Bacteria</taxon>
        <taxon>Pseudomonadati</taxon>
        <taxon>Pseudomonadota</taxon>
        <taxon>Alphaproteobacteria</taxon>
        <taxon>Hyphomicrobiales</taxon>
        <taxon>Nitrobacteraceae</taxon>
        <taxon>Rhodopseudomonas</taxon>
    </lineage>
</organism>
<evidence type="ECO:0000256" key="4">
    <source>
        <dbReference type="ARBA" id="ARBA00023163"/>
    </source>
</evidence>
<dbReference type="InterPro" id="IPR018653">
    <property type="entry name" value="ScfR_C"/>
</dbReference>
<dbReference type="Proteomes" id="UP001230253">
    <property type="component" value="Unassembled WGS sequence"/>
</dbReference>
<dbReference type="PANTHER" id="PTHR46797:SF23">
    <property type="entry name" value="HTH-TYPE TRANSCRIPTIONAL REGULATOR SUTR"/>
    <property type="match status" value="1"/>
</dbReference>
<feature type="compositionally biased region" description="Basic and acidic residues" evidence="5">
    <location>
        <begin position="457"/>
        <end position="471"/>
    </location>
</feature>
<dbReference type="Pfam" id="PF06114">
    <property type="entry name" value="Peptidase_M78"/>
    <property type="match status" value="1"/>
</dbReference>
<dbReference type="InterPro" id="IPR050807">
    <property type="entry name" value="TransReg_Diox_bact_type"/>
</dbReference>
<name>A0ABU0C436_9BRAD</name>
<dbReference type="PANTHER" id="PTHR46797">
    <property type="entry name" value="HTH-TYPE TRANSCRIPTIONAL REGULATOR"/>
    <property type="match status" value="1"/>
</dbReference>
<comment type="similarity">
    <text evidence="1">Belongs to the short-chain fatty acyl-CoA assimilation regulator (ScfR) family.</text>
</comment>
<reference evidence="7 8" key="1">
    <citation type="submission" date="2023-07" db="EMBL/GenBank/DDBJ databases">
        <title>Genomic Encyclopedia of Type Strains, Phase IV (KMG-IV): sequencing the most valuable type-strain genomes for metagenomic binning, comparative biology and taxonomic classification.</title>
        <authorList>
            <person name="Goeker M."/>
        </authorList>
    </citation>
    <scope>NUCLEOTIDE SEQUENCE [LARGE SCALE GENOMIC DNA]</scope>
    <source>
        <strain evidence="7 8">DSM 11549</strain>
    </source>
</reference>
<evidence type="ECO:0000256" key="5">
    <source>
        <dbReference type="SAM" id="MobiDB-lite"/>
    </source>
</evidence>
<proteinExistence type="inferred from homology"/>
<keyword evidence="2" id="KW-0805">Transcription regulation</keyword>
<dbReference type="Gene3D" id="1.10.260.40">
    <property type="entry name" value="lambda repressor-like DNA-binding domains"/>
    <property type="match status" value="1"/>
</dbReference>
<sequence length="471" mass="51421">MAERKIFAGPRIRRVRNGLGLTQADMAEALGISSSYLNLIERNQRPLTVQVLLKLQAAFKINAAELKLDEEGADLDAIKAVFADPLLAAEVPSPSELEEVAEAAPNVVRGISRLYEAYMEGAGRLSELSQLLAEGGEIRTEMGARLPFDRVATWFEEAGPWFPELEDTAAALAEELTPRDDPFAALKAHLRERHGIDLRILPAHALPDERARFDRHSMRFFIAESVPLVDRAWLVALQVAYSGHAALLNKLAAQAAPKDTESQRLLRAGFARRLADAILIPAPRLAAAAREFRFDLAGLSQRFQTRNARIMARLAALAGNPEGGVDEAALVVLDGAGTVITRIRGAGFPFARFGAACGRLPIFDRRTESGVLAARLSFPDGATFFALAMRESEALADKTLPPPLRATLLVFPERFAEATVYDFVRSAPARPVGVTCRLCEREGCAHRAQPPATRPASLHDYRIGKSDREIP</sequence>
<comment type="caution">
    <text evidence="7">The sequence shown here is derived from an EMBL/GenBank/DDBJ whole genome shotgun (WGS) entry which is preliminary data.</text>
</comment>
<evidence type="ECO:0000256" key="2">
    <source>
        <dbReference type="ARBA" id="ARBA00023015"/>
    </source>
</evidence>
<dbReference type="RefSeq" id="WP_307153195.1">
    <property type="nucleotide sequence ID" value="NZ_JAUSUK010000001.1"/>
</dbReference>
<dbReference type="EMBL" id="JAUSUK010000001">
    <property type="protein sequence ID" value="MDQ0324953.1"/>
    <property type="molecule type" value="Genomic_DNA"/>
</dbReference>
<keyword evidence="8" id="KW-1185">Reference proteome</keyword>
<evidence type="ECO:0000259" key="6">
    <source>
        <dbReference type="PROSITE" id="PS50943"/>
    </source>
</evidence>
<dbReference type="InterPro" id="IPR010982">
    <property type="entry name" value="Lambda_DNA-bd_dom_sf"/>
</dbReference>
<keyword evidence="4" id="KW-0804">Transcription</keyword>
<dbReference type="PROSITE" id="PS50943">
    <property type="entry name" value="HTH_CROC1"/>
    <property type="match status" value="1"/>
</dbReference>
<gene>
    <name evidence="7" type="ORF">J2R99_000802</name>
</gene>
<dbReference type="InterPro" id="IPR010359">
    <property type="entry name" value="IrrE_HExxH"/>
</dbReference>
<feature type="domain" description="HTH cro/C1-type" evidence="6">
    <location>
        <begin position="12"/>
        <end position="66"/>
    </location>
</feature>
<dbReference type="Pfam" id="PF01381">
    <property type="entry name" value="HTH_3"/>
    <property type="match status" value="1"/>
</dbReference>